<gene>
    <name evidence="1" type="ORF">CFN16_12275</name>
</gene>
<name>A0A345UWL3_PSEFL</name>
<dbReference type="EMBL" id="CP022313">
    <property type="protein sequence ID" value="AXJ04865.1"/>
    <property type="molecule type" value="Genomic_DNA"/>
</dbReference>
<protein>
    <submittedName>
        <fullName evidence="1">Uncharacterized protein</fullName>
    </submittedName>
</protein>
<evidence type="ECO:0000313" key="2">
    <source>
        <dbReference type="Proteomes" id="UP000254535"/>
    </source>
</evidence>
<evidence type="ECO:0000313" key="1">
    <source>
        <dbReference type="EMBL" id="AXJ04865.1"/>
    </source>
</evidence>
<dbReference type="AlphaFoldDB" id="A0A345UWL3"/>
<sequence>MNDDRKKQALVAWRKLLEEPEIRMDAEEQYDELLKLADEYKRAGIIDGDDWRELVEEATAFYAHSVEGLEGGT</sequence>
<organism evidence="1 2">
    <name type="scientific">Pseudomonas fluorescens</name>
    <dbReference type="NCBI Taxonomy" id="294"/>
    <lineage>
        <taxon>Bacteria</taxon>
        <taxon>Pseudomonadati</taxon>
        <taxon>Pseudomonadota</taxon>
        <taxon>Gammaproteobacteria</taxon>
        <taxon>Pseudomonadales</taxon>
        <taxon>Pseudomonadaceae</taxon>
        <taxon>Pseudomonas</taxon>
    </lineage>
</organism>
<dbReference type="RefSeq" id="WP_115077707.1">
    <property type="nucleotide sequence ID" value="NZ_CP022313.1"/>
</dbReference>
<reference evidence="1 2" key="1">
    <citation type="submission" date="2017-07" db="EMBL/GenBank/DDBJ databases">
        <title>Genome sequence of Pseudomonas NEP1.</title>
        <authorList>
            <person name="Nascimento F.X."/>
        </authorList>
    </citation>
    <scope>NUCLEOTIDE SEQUENCE [LARGE SCALE GENOMIC DNA]</scope>
    <source>
        <strain evidence="1 2">NEP1</strain>
    </source>
</reference>
<dbReference type="Proteomes" id="UP000254535">
    <property type="component" value="Chromosome"/>
</dbReference>
<proteinExistence type="predicted"/>
<accession>A0A345UWL3</accession>